<accession>A0ABQ6TNV1</accession>
<evidence type="ECO:0000313" key="4">
    <source>
        <dbReference type="Proteomes" id="UP000798046"/>
    </source>
</evidence>
<keyword evidence="1" id="KW-0812">Transmembrane</keyword>
<keyword evidence="1" id="KW-1133">Transmembrane helix</keyword>
<evidence type="ECO:0000256" key="1">
    <source>
        <dbReference type="SAM" id="Phobius"/>
    </source>
</evidence>
<keyword evidence="1" id="KW-0472">Membrane</keyword>
<name>A0ABQ6TNV1_9BACT</name>
<gene>
    <name evidence="3" type="ORF">F6V30_08930</name>
</gene>
<evidence type="ECO:0000313" key="3">
    <source>
        <dbReference type="EMBL" id="KAB0670269.1"/>
    </source>
</evidence>
<evidence type="ECO:0000259" key="2">
    <source>
        <dbReference type="Pfam" id="PF08239"/>
    </source>
</evidence>
<organism evidence="3 4">
    <name type="scientific">Oryzomonas sagensis</name>
    <dbReference type="NCBI Taxonomy" id="2603857"/>
    <lineage>
        <taxon>Bacteria</taxon>
        <taxon>Pseudomonadati</taxon>
        <taxon>Thermodesulfobacteriota</taxon>
        <taxon>Desulfuromonadia</taxon>
        <taxon>Geobacterales</taxon>
        <taxon>Geobacteraceae</taxon>
        <taxon>Oryzomonas</taxon>
    </lineage>
</organism>
<dbReference type="EMBL" id="VZRA01000002">
    <property type="protein sequence ID" value="KAB0670269.1"/>
    <property type="molecule type" value="Genomic_DNA"/>
</dbReference>
<reference evidence="3 4" key="1">
    <citation type="journal article" date="2020" name="Microorganisms">
        <title>Description of Three Novel Members in the Family Geobacteraceae, Oryzomonas japonicum gen. nov., sp. nov., Oryzomonas sagensis sp. nov., and Oryzomonas ruber sp. nov.</title>
        <authorList>
            <person name="Xu Z."/>
            <person name="Masuda Y."/>
            <person name="Hayakawa C."/>
            <person name="Ushijima N."/>
            <person name="Kawano K."/>
            <person name="Shiratori Y."/>
            <person name="Senoo K."/>
            <person name="Itoh H."/>
        </authorList>
    </citation>
    <scope>NUCLEOTIDE SEQUENCE [LARGE SCALE GENOMIC DNA]</scope>
    <source>
        <strain evidence="3 4">Red100</strain>
    </source>
</reference>
<dbReference type="Pfam" id="PF08239">
    <property type="entry name" value="SH3_3"/>
    <property type="match status" value="1"/>
</dbReference>
<protein>
    <submittedName>
        <fullName evidence="3">SH3 domain-containing protein</fullName>
    </submittedName>
</protein>
<feature type="domain" description="SH3b" evidence="2">
    <location>
        <begin position="325"/>
        <end position="379"/>
    </location>
</feature>
<comment type="caution">
    <text evidence="3">The sequence shown here is derived from an EMBL/GenBank/DDBJ whole genome shotgun (WGS) entry which is preliminary data.</text>
</comment>
<keyword evidence="4" id="KW-1185">Reference proteome</keyword>
<feature type="transmembrane region" description="Helical" evidence="1">
    <location>
        <begin position="261"/>
        <end position="281"/>
    </location>
</feature>
<sequence>MREVEGCLWVLIGGQNSSSVFSSSRNMNNGDATLCVAASFSSSQRRRFSVSSNSLGIVGMKDLGFEFEPPSLKYLKEFQTQQDFFKNVVEPPALKHLKEFQRNQYDWLKNIVEPPFLKHQQELQRQYEQWRKVFDLPFQTLATNLFQTSEIRKALESPVTNIFKQFQSQKFSFPITPLFMSIQSIHRISSEYQKIFDAQKYLDFADHAFPERIATEMMNRLETLHYGLDSTTADPESIITEEINALAELLLNECKKLPKKLISFEAMIGYVLTILTFLYCLHSGNMTEENIMNRLSTDKAEVLQAISELHPQVDNNKHYVVDRIVNLRVKPNSKSQRFGALYPNQRVTLLKQGGKWIYIEYFDYRDGVPRCGWVFKKYLHLLK</sequence>
<dbReference type="InterPro" id="IPR003646">
    <property type="entry name" value="SH3-like_bac-type"/>
</dbReference>
<dbReference type="Gene3D" id="2.30.30.40">
    <property type="entry name" value="SH3 Domains"/>
    <property type="match status" value="1"/>
</dbReference>
<proteinExistence type="predicted"/>
<dbReference type="Proteomes" id="UP000798046">
    <property type="component" value="Unassembled WGS sequence"/>
</dbReference>